<accession>A0A8E2FDU5</accession>
<gene>
    <name evidence="2" type="ORF">AOQ84DRAFT_428823</name>
</gene>
<keyword evidence="3" id="KW-1185">Reference proteome</keyword>
<reference evidence="2 3" key="1">
    <citation type="journal article" date="2016" name="Nat. Commun.">
        <title>Ectomycorrhizal ecology is imprinted in the genome of the dominant symbiotic fungus Cenococcum geophilum.</title>
        <authorList>
            <consortium name="DOE Joint Genome Institute"/>
            <person name="Peter M."/>
            <person name="Kohler A."/>
            <person name="Ohm R.A."/>
            <person name="Kuo A."/>
            <person name="Krutzmann J."/>
            <person name="Morin E."/>
            <person name="Arend M."/>
            <person name="Barry K.W."/>
            <person name="Binder M."/>
            <person name="Choi C."/>
            <person name="Clum A."/>
            <person name="Copeland A."/>
            <person name="Grisel N."/>
            <person name="Haridas S."/>
            <person name="Kipfer T."/>
            <person name="LaButti K."/>
            <person name="Lindquist E."/>
            <person name="Lipzen A."/>
            <person name="Maire R."/>
            <person name="Meier B."/>
            <person name="Mihaltcheva S."/>
            <person name="Molinier V."/>
            <person name="Murat C."/>
            <person name="Poggeler S."/>
            <person name="Quandt C.A."/>
            <person name="Sperisen C."/>
            <person name="Tritt A."/>
            <person name="Tisserant E."/>
            <person name="Crous P.W."/>
            <person name="Henrissat B."/>
            <person name="Nehls U."/>
            <person name="Egli S."/>
            <person name="Spatafora J.W."/>
            <person name="Grigoriev I.V."/>
            <person name="Martin F.M."/>
        </authorList>
    </citation>
    <scope>NUCLEOTIDE SEQUENCE [LARGE SCALE GENOMIC DNA]</scope>
    <source>
        <strain evidence="2 3">CBS 207.34</strain>
    </source>
</reference>
<dbReference type="Pfam" id="PF24476">
    <property type="entry name" value="DUF7580"/>
    <property type="match status" value="1"/>
</dbReference>
<sequence>MPETCAALRLRLIMEYNSLLVWGKVAGLIEDEEDSKIASVLGADQLFMASILSEIRSLLESFAELNGKYVELKPYQNKEEKDRAASQAAAIDLEKEVSSMTLSYERTKKKRSYPWVADRLIAASQALSGIVKHPKRIVWTAVDEKSFVKLLERLNQLVRYLHGLMEGHQMQKLQDITRKTYLEMVQVRNSVRELKSLMFAAVLFRRQGLRNCSPGERFQQRYDQFLEELARLKNLNAPLNQNGEELGGMSIEAKYLEYRREDSSSQAWTKATYNVRGRTERVWIEWKQYNVTMQHVPGGNSHEPKIHPNTLRRTAELAALLAAPKPEDFCTPQCCGYFNDATSRRFGWVFRMPGGVTENAEPRSLLWLFANMPRPSLTDRIALASRIAACVLYLHAVNWLHKALRSDNILFFLDRNEIDLAAPIVSGFEYSRPDAEETSEYPKPKPQWDLYRWPDAQRAEPQEKNSRKTYDIYSLGLILLEIANWKSLNKIMGLGDVTKIPLRESRGIRSKLLDPKSTYLADVLETVGKKYHAVVKKCIEGHQGFGIEENDDERSAETGLRLQKKFSTEVVHKLKSIEL</sequence>
<dbReference type="PANTHER" id="PTHR37542">
    <property type="entry name" value="HELO DOMAIN-CONTAINING PROTEIN-RELATED"/>
    <property type="match status" value="1"/>
</dbReference>
<evidence type="ECO:0000313" key="3">
    <source>
        <dbReference type="Proteomes" id="UP000250140"/>
    </source>
</evidence>
<dbReference type="Pfam" id="PF14479">
    <property type="entry name" value="HeLo"/>
    <property type="match status" value="1"/>
</dbReference>
<dbReference type="InterPro" id="IPR029498">
    <property type="entry name" value="HeLo_dom"/>
</dbReference>
<evidence type="ECO:0000259" key="1">
    <source>
        <dbReference type="PROSITE" id="PS50011"/>
    </source>
</evidence>
<dbReference type="EMBL" id="KV748557">
    <property type="protein sequence ID" value="OCL14593.1"/>
    <property type="molecule type" value="Genomic_DNA"/>
</dbReference>
<dbReference type="Proteomes" id="UP000250140">
    <property type="component" value="Unassembled WGS sequence"/>
</dbReference>
<dbReference type="Gene3D" id="1.10.510.10">
    <property type="entry name" value="Transferase(Phosphotransferase) domain 1"/>
    <property type="match status" value="1"/>
</dbReference>
<proteinExistence type="predicted"/>
<evidence type="ECO:0000313" key="2">
    <source>
        <dbReference type="EMBL" id="OCL14593.1"/>
    </source>
</evidence>
<dbReference type="PANTHER" id="PTHR37542:SF1">
    <property type="entry name" value="PRION-INHIBITION AND PROPAGATION HELO DOMAIN-CONTAINING PROTEIN"/>
    <property type="match status" value="1"/>
</dbReference>
<dbReference type="InterPro" id="IPR011009">
    <property type="entry name" value="Kinase-like_dom_sf"/>
</dbReference>
<dbReference type="InterPro" id="IPR056002">
    <property type="entry name" value="DUF7580"/>
</dbReference>
<dbReference type="SUPFAM" id="SSF56112">
    <property type="entry name" value="Protein kinase-like (PK-like)"/>
    <property type="match status" value="1"/>
</dbReference>
<dbReference type="GO" id="GO:0005524">
    <property type="term" value="F:ATP binding"/>
    <property type="evidence" value="ECO:0007669"/>
    <property type="project" value="InterPro"/>
</dbReference>
<protein>
    <recommendedName>
        <fullName evidence="1">Protein kinase domain-containing protein</fullName>
    </recommendedName>
</protein>
<dbReference type="InterPro" id="IPR038305">
    <property type="entry name" value="HeLo_sf"/>
</dbReference>
<dbReference type="AlphaFoldDB" id="A0A8E2FDU5"/>
<dbReference type="Gene3D" id="1.20.120.1020">
    <property type="entry name" value="Prion-inhibition and propagation, HeLo domain"/>
    <property type="match status" value="1"/>
</dbReference>
<dbReference type="GO" id="GO:0004672">
    <property type="term" value="F:protein kinase activity"/>
    <property type="evidence" value="ECO:0007669"/>
    <property type="project" value="InterPro"/>
</dbReference>
<dbReference type="PROSITE" id="PS50011">
    <property type="entry name" value="PROTEIN_KINASE_DOM"/>
    <property type="match status" value="1"/>
</dbReference>
<name>A0A8E2FDU5_9PEZI</name>
<dbReference type="OrthoDB" id="1911848at2759"/>
<feature type="domain" description="Protein kinase" evidence="1">
    <location>
        <begin position="170"/>
        <end position="566"/>
    </location>
</feature>
<dbReference type="InterPro" id="IPR000719">
    <property type="entry name" value="Prot_kinase_dom"/>
</dbReference>
<organism evidence="2 3">
    <name type="scientific">Glonium stellatum</name>
    <dbReference type="NCBI Taxonomy" id="574774"/>
    <lineage>
        <taxon>Eukaryota</taxon>
        <taxon>Fungi</taxon>
        <taxon>Dikarya</taxon>
        <taxon>Ascomycota</taxon>
        <taxon>Pezizomycotina</taxon>
        <taxon>Dothideomycetes</taxon>
        <taxon>Pleosporomycetidae</taxon>
        <taxon>Gloniales</taxon>
        <taxon>Gloniaceae</taxon>
        <taxon>Glonium</taxon>
    </lineage>
</organism>